<evidence type="ECO:0000313" key="2">
    <source>
        <dbReference type="EMBL" id="CAD8851858.1"/>
    </source>
</evidence>
<sequence length="224" mass="24080">MISQSARKNIVSVPPQGRRRRILCFGDSLTLGTCENDQYEPYGKTLSESLAKSGLPCEVVVRGLGGCSAREMAAKVHSTEIRNVRGHVCSGLWVILQSEAPLDLVLIMLGTNDLGMGDSPKTIVSNVARLHDLCHMRGIPTILLAPSSLASGPLRAGREQLADVLSSWAQSRPLVKAFIDSEELVPRGTGSALYDPDGLHFSAMGSRTLGQSLTPWLWPFLGAC</sequence>
<dbReference type="Pfam" id="PF13472">
    <property type="entry name" value="Lipase_GDSL_2"/>
    <property type="match status" value="1"/>
</dbReference>
<dbReference type="InterPro" id="IPR051532">
    <property type="entry name" value="Ester_Hydrolysis_Enzymes"/>
</dbReference>
<dbReference type="AlphaFoldDB" id="A0A7S1F9J1"/>
<dbReference type="InterPro" id="IPR013830">
    <property type="entry name" value="SGNH_hydro"/>
</dbReference>
<gene>
    <name evidence="2" type="ORF">NSCI0253_LOCUS26208</name>
</gene>
<dbReference type="SUPFAM" id="SSF52266">
    <property type="entry name" value="SGNH hydrolase"/>
    <property type="match status" value="1"/>
</dbReference>
<accession>A0A7S1F9J1</accession>
<organism evidence="2">
    <name type="scientific">Noctiluca scintillans</name>
    <name type="common">Sea sparkle</name>
    <name type="synonym">Red tide dinoflagellate</name>
    <dbReference type="NCBI Taxonomy" id="2966"/>
    <lineage>
        <taxon>Eukaryota</taxon>
        <taxon>Sar</taxon>
        <taxon>Alveolata</taxon>
        <taxon>Dinophyceae</taxon>
        <taxon>Noctilucales</taxon>
        <taxon>Noctilucaceae</taxon>
        <taxon>Noctiluca</taxon>
    </lineage>
</organism>
<feature type="domain" description="SGNH hydrolase-type esterase" evidence="1">
    <location>
        <begin position="24"/>
        <end position="207"/>
    </location>
</feature>
<proteinExistence type="predicted"/>
<dbReference type="Gene3D" id="3.40.50.1110">
    <property type="entry name" value="SGNH hydrolase"/>
    <property type="match status" value="1"/>
</dbReference>
<reference evidence="2" key="1">
    <citation type="submission" date="2021-01" db="EMBL/GenBank/DDBJ databases">
        <authorList>
            <person name="Corre E."/>
            <person name="Pelletier E."/>
            <person name="Niang G."/>
            <person name="Scheremetjew M."/>
            <person name="Finn R."/>
            <person name="Kale V."/>
            <person name="Holt S."/>
            <person name="Cochrane G."/>
            <person name="Meng A."/>
            <person name="Brown T."/>
            <person name="Cohen L."/>
        </authorList>
    </citation>
    <scope>NUCLEOTIDE SEQUENCE</scope>
</reference>
<dbReference type="PANTHER" id="PTHR30383:SF29">
    <property type="entry name" value="SGNH HYDROLASE-TYPE ESTERASE DOMAIN-CONTAINING PROTEIN"/>
    <property type="match status" value="1"/>
</dbReference>
<protein>
    <recommendedName>
        <fullName evidence="1">SGNH hydrolase-type esterase domain-containing protein</fullName>
    </recommendedName>
</protein>
<name>A0A7S1F9J1_NOCSC</name>
<dbReference type="InterPro" id="IPR036514">
    <property type="entry name" value="SGNH_hydro_sf"/>
</dbReference>
<dbReference type="EMBL" id="HBFQ01037147">
    <property type="protein sequence ID" value="CAD8851858.1"/>
    <property type="molecule type" value="Transcribed_RNA"/>
</dbReference>
<evidence type="ECO:0000259" key="1">
    <source>
        <dbReference type="Pfam" id="PF13472"/>
    </source>
</evidence>
<dbReference type="PANTHER" id="PTHR30383">
    <property type="entry name" value="THIOESTERASE 1/PROTEASE 1/LYSOPHOSPHOLIPASE L1"/>
    <property type="match status" value="1"/>
</dbReference>